<sequence length="59" mass="6545">MNDKIIKKYRIISIIGIIIMGIGSFMCCLSSTKFGMNFGTILLCISIVLSVIGFSKWQP</sequence>
<evidence type="ECO:0000313" key="3">
    <source>
        <dbReference type="Proteomes" id="UP000441925"/>
    </source>
</evidence>
<gene>
    <name evidence="2" type="ORF">FYJ26_08570</name>
</gene>
<keyword evidence="3" id="KW-1185">Reference proteome</keyword>
<evidence type="ECO:0000256" key="1">
    <source>
        <dbReference type="SAM" id="Phobius"/>
    </source>
</evidence>
<keyword evidence="1" id="KW-1133">Transmembrane helix</keyword>
<protein>
    <submittedName>
        <fullName evidence="2">Uncharacterized protein</fullName>
    </submittedName>
</protein>
<dbReference type="Proteomes" id="UP000441925">
    <property type="component" value="Unassembled WGS sequence"/>
</dbReference>
<keyword evidence="1" id="KW-0812">Transmembrane</keyword>
<reference evidence="2 3" key="1">
    <citation type="submission" date="2019-08" db="EMBL/GenBank/DDBJ databases">
        <title>In-depth cultivation of the pig gut microbiome towards novel bacterial diversity and tailored functional studies.</title>
        <authorList>
            <person name="Wylensek D."/>
            <person name="Hitch T.C.A."/>
            <person name="Clavel T."/>
        </authorList>
    </citation>
    <scope>NUCLEOTIDE SEQUENCE [LARGE SCALE GENOMIC DNA]</scope>
    <source>
        <strain evidence="2 3">WCA-380-WT-2B</strain>
    </source>
</reference>
<feature type="transmembrane region" description="Helical" evidence="1">
    <location>
        <begin position="12"/>
        <end position="32"/>
    </location>
</feature>
<accession>A0A6N7VXK5</accession>
<dbReference type="EMBL" id="VULQ01000011">
    <property type="protein sequence ID" value="MSS78449.1"/>
    <property type="molecule type" value="Genomic_DNA"/>
</dbReference>
<comment type="caution">
    <text evidence="2">The sequence shown here is derived from an EMBL/GenBank/DDBJ whole genome shotgun (WGS) entry which is preliminary data.</text>
</comment>
<evidence type="ECO:0000313" key="2">
    <source>
        <dbReference type="EMBL" id="MSS78449.1"/>
    </source>
</evidence>
<feature type="transmembrane region" description="Helical" evidence="1">
    <location>
        <begin position="38"/>
        <end position="57"/>
    </location>
</feature>
<name>A0A6N7VXK5_9FIRM</name>
<organism evidence="2 3">
    <name type="scientific">Anaerococcus porci</name>
    <dbReference type="NCBI Taxonomy" id="2652269"/>
    <lineage>
        <taxon>Bacteria</taxon>
        <taxon>Bacillati</taxon>
        <taxon>Bacillota</taxon>
        <taxon>Tissierellia</taxon>
        <taxon>Tissierellales</taxon>
        <taxon>Peptoniphilaceae</taxon>
        <taxon>Anaerococcus</taxon>
    </lineage>
</organism>
<proteinExistence type="predicted"/>
<keyword evidence="1" id="KW-0472">Membrane</keyword>
<dbReference type="RefSeq" id="WP_154541540.1">
    <property type="nucleotide sequence ID" value="NZ_JAXDSU010000034.1"/>
</dbReference>
<dbReference type="AlphaFoldDB" id="A0A6N7VXK5"/>